<evidence type="ECO:0000256" key="1">
    <source>
        <dbReference type="SAM" id="SignalP"/>
    </source>
</evidence>
<evidence type="ECO:0000313" key="3">
    <source>
        <dbReference type="Proteomes" id="UP000788993"/>
    </source>
</evidence>
<dbReference type="Proteomes" id="UP000788993">
    <property type="component" value="Unassembled WGS sequence"/>
</dbReference>
<reference evidence="2" key="1">
    <citation type="journal article" date="2021" name="Open Biol.">
        <title>Shared evolutionary footprints suggest mitochondrial oxidative damage underlies multiple complex I losses in fungi.</title>
        <authorList>
            <person name="Schikora-Tamarit M.A."/>
            <person name="Marcet-Houben M."/>
            <person name="Nosek J."/>
            <person name="Gabaldon T."/>
        </authorList>
    </citation>
    <scope>NUCLEOTIDE SEQUENCE</scope>
    <source>
        <strain evidence="2">NCAIM Y.01608</strain>
    </source>
</reference>
<dbReference type="EMBL" id="JAEUBD010001571">
    <property type="protein sequence ID" value="KAH3658854.1"/>
    <property type="molecule type" value="Genomic_DNA"/>
</dbReference>
<evidence type="ECO:0008006" key="4">
    <source>
        <dbReference type="Google" id="ProtNLM"/>
    </source>
</evidence>
<protein>
    <recommendedName>
        <fullName evidence="4">Secreted protein</fullName>
    </recommendedName>
</protein>
<keyword evidence="3" id="KW-1185">Reference proteome</keyword>
<keyword evidence="1" id="KW-0732">Signal</keyword>
<feature type="chain" id="PRO_5040345607" description="Secreted protein" evidence="1">
    <location>
        <begin position="22"/>
        <end position="274"/>
    </location>
</feature>
<proteinExistence type="predicted"/>
<comment type="caution">
    <text evidence="2">The sequence shown here is derived from an EMBL/GenBank/DDBJ whole genome shotgun (WGS) entry which is preliminary data.</text>
</comment>
<evidence type="ECO:0000313" key="2">
    <source>
        <dbReference type="EMBL" id="KAH3658854.1"/>
    </source>
</evidence>
<reference evidence="2" key="2">
    <citation type="submission" date="2021-01" db="EMBL/GenBank/DDBJ databases">
        <authorList>
            <person name="Schikora-Tamarit M.A."/>
        </authorList>
    </citation>
    <scope>NUCLEOTIDE SEQUENCE</scope>
    <source>
        <strain evidence="2">NCAIM Y.01608</strain>
    </source>
</reference>
<accession>A0A9P8NT00</accession>
<sequence length="274" mass="30453">MGVKFIIHLLWVGQCAQIAQTLGLSGTNLTEHSSHDLARPGLWQVWNDDNAFWSSKRPNYASDVHHERFSEGSKRLCVVCLRLVLQLHKCNDGLASDVVVDSNNSGLADMSVFQQNRLDLGSGQSVARNIHNVVDSSSDPIVAIVVSSSTVSREVEPRVRLQIGFHVPVVVFVDGSCERRPAGSDGKHSLDIISFQNFSGNRVDDDGVHAEERQRGCTRLGRNSTCQWCDQVRSRFGLPVRVRDVTQTLTDFLVVPLPDLCRNRLSDRAQSPQR</sequence>
<gene>
    <name evidence="2" type="ORF">OGATHE_006580</name>
</gene>
<name>A0A9P8NT00_9ASCO</name>
<organism evidence="2 3">
    <name type="scientific">Ogataea polymorpha</name>
    <dbReference type="NCBI Taxonomy" id="460523"/>
    <lineage>
        <taxon>Eukaryota</taxon>
        <taxon>Fungi</taxon>
        <taxon>Dikarya</taxon>
        <taxon>Ascomycota</taxon>
        <taxon>Saccharomycotina</taxon>
        <taxon>Pichiomycetes</taxon>
        <taxon>Pichiales</taxon>
        <taxon>Pichiaceae</taxon>
        <taxon>Ogataea</taxon>
    </lineage>
</organism>
<dbReference type="AlphaFoldDB" id="A0A9P8NT00"/>
<feature type="signal peptide" evidence="1">
    <location>
        <begin position="1"/>
        <end position="21"/>
    </location>
</feature>